<dbReference type="PROSITE" id="PS51450">
    <property type="entry name" value="LRR"/>
    <property type="match status" value="1"/>
</dbReference>
<keyword evidence="3" id="KW-0677">Repeat</keyword>
<dbReference type="GO" id="GO:0031012">
    <property type="term" value="C:extracellular matrix"/>
    <property type="evidence" value="ECO:0007669"/>
    <property type="project" value="TreeGrafter"/>
</dbReference>
<dbReference type="PANTHER" id="PTHR24373">
    <property type="entry name" value="SLIT RELATED LEUCINE-RICH REPEAT NEURONAL PROTEIN"/>
    <property type="match status" value="1"/>
</dbReference>
<sequence>MYLKQLYLTNNRITAIANGTFWSNTNMKLLVLSHNPLTVLSPGAFLGLYNLEELDLRNCGLRSLP</sequence>
<dbReference type="GO" id="GO:0005615">
    <property type="term" value="C:extracellular space"/>
    <property type="evidence" value="ECO:0007669"/>
    <property type="project" value="TreeGrafter"/>
</dbReference>
<dbReference type="Pfam" id="PF13855">
    <property type="entry name" value="LRR_8"/>
    <property type="match status" value="1"/>
</dbReference>
<dbReference type="OrthoDB" id="8023798at2759"/>
<evidence type="ECO:0000313" key="4">
    <source>
        <dbReference type="EMBL" id="KFM80256.1"/>
    </source>
</evidence>
<protein>
    <submittedName>
        <fullName evidence="4">Leucine-rich repeat-containing protein 15</fullName>
    </submittedName>
</protein>
<feature type="non-terminal residue" evidence="4">
    <location>
        <position position="65"/>
    </location>
</feature>
<dbReference type="SUPFAM" id="SSF52058">
    <property type="entry name" value="L domain-like"/>
    <property type="match status" value="1"/>
</dbReference>
<dbReference type="PANTHER" id="PTHR24373:SF370">
    <property type="entry name" value="FISH-LIPS, ISOFORM E"/>
    <property type="match status" value="1"/>
</dbReference>
<dbReference type="SMART" id="SM00369">
    <property type="entry name" value="LRR_TYP"/>
    <property type="match status" value="3"/>
</dbReference>
<gene>
    <name evidence="4" type="ORF">X975_18322</name>
</gene>
<accession>A0A087USB7</accession>
<dbReference type="InterPro" id="IPR050328">
    <property type="entry name" value="Dev_Immune_Receptor"/>
</dbReference>
<keyword evidence="5" id="KW-1185">Reference proteome</keyword>
<name>A0A087USB7_STEMI</name>
<dbReference type="InterPro" id="IPR032675">
    <property type="entry name" value="LRR_dom_sf"/>
</dbReference>
<dbReference type="STRING" id="407821.A0A087USB7"/>
<reference evidence="4 5" key="1">
    <citation type="submission" date="2013-11" db="EMBL/GenBank/DDBJ databases">
        <title>Genome sequencing of Stegodyphus mimosarum.</title>
        <authorList>
            <person name="Bechsgaard J."/>
        </authorList>
    </citation>
    <scope>NUCLEOTIDE SEQUENCE [LARGE SCALE GENOMIC DNA]</scope>
</reference>
<dbReference type="InterPro" id="IPR003591">
    <property type="entry name" value="Leu-rich_rpt_typical-subtyp"/>
</dbReference>
<evidence type="ECO:0000256" key="2">
    <source>
        <dbReference type="ARBA" id="ARBA00022729"/>
    </source>
</evidence>
<keyword evidence="1" id="KW-0433">Leucine-rich repeat</keyword>
<evidence type="ECO:0000313" key="5">
    <source>
        <dbReference type="Proteomes" id="UP000054359"/>
    </source>
</evidence>
<dbReference type="Gene3D" id="3.80.10.10">
    <property type="entry name" value="Ribonuclease Inhibitor"/>
    <property type="match status" value="1"/>
</dbReference>
<proteinExistence type="predicted"/>
<dbReference type="Proteomes" id="UP000054359">
    <property type="component" value="Unassembled WGS sequence"/>
</dbReference>
<keyword evidence="2" id="KW-0732">Signal</keyword>
<dbReference type="InterPro" id="IPR001611">
    <property type="entry name" value="Leu-rich_rpt"/>
</dbReference>
<organism evidence="4 5">
    <name type="scientific">Stegodyphus mimosarum</name>
    <name type="common">African social velvet spider</name>
    <dbReference type="NCBI Taxonomy" id="407821"/>
    <lineage>
        <taxon>Eukaryota</taxon>
        <taxon>Metazoa</taxon>
        <taxon>Ecdysozoa</taxon>
        <taxon>Arthropoda</taxon>
        <taxon>Chelicerata</taxon>
        <taxon>Arachnida</taxon>
        <taxon>Araneae</taxon>
        <taxon>Araneomorphae</taxon>
        <taxon>Entelegynae</taxon>
        <taxon>Eresoidea</taxon>
        <taxon>Eresidae</taxon>
        <taxon>Stegodyphus</taxon>
    </lineage>
</organism>
<dbReference type="EMBL" id="KK121340">
    <property type="protein sequence ID" value="KFM80256.1"/>
    <property type="molecule type" value="Genomic_DNA"/>
</dbReference>
<evidence type="ECO:0000256" key="3">
    <source>
        <dbReference type="ARBA" id="ARBA00022737"/>
    </source>
</evidence>
<evidence type="ECO:0000256" key="1">
    <source>
        <dbReference type="ARBA" id="ARBA00022614"/>
    </source>
</evidence>
<dbReference type="AlphaFoldDB" id="A0A087USB7"/>